<dbReference type="InterPro" id="IPR004117">
    <property type="entry name" value="7tm6_olfct_rcpt"/>
</dbReference>
<gene>
    <name evidence="11" type="primary">Or195</name>
    <name evidence="11" type="ORF">TcasGA2_TC030366</name>
</gene>
<dbReference type="GO" id="GO:0005886">
    <property type="term" value="C:plasma membrane"/>
    <property type="evidence" value="ECO:0000318"/>
    <property type="project" value="GO_Central"/>
</dbReference>
<evidence type="ECO:0000256" key="5">
    <source>
        <dbReference type="ARBA" id="ARBA00022725"/>
    </source>
</evidence>
<evidence type="ECO:0000256" key="3">
    <source>
        <dbReference type="ARBA" id="ARBA00022606"/>
    </source>
</evidence>
<dbReference type="GO" id="GO:0004984">
    <property type="term" value="F:olfactory receptor activity"/>
    <property type="evidence" value="ECO:0000318"/>
    <property type="project" value="GO_Central"/>
</dbReference>
<sequence>MFRERVYDDRFIVLKTIFLEFAYCKEMKIYNMFCLVFHLFSFSLQVHFIVLNFSVELITRYGCMLTVFLYLIAAKSFSIIIEKQVRMLEMEATSFFWPIDCCGPQVKKNIYDRAARQNIQNYFTLAWFALFGIIMLPVWGDQSEWFLCIQVFQQYFGCWKLFYYFYFSTFPMIAFTAFRLPALMLYGILHEHLQLILVNQKIVQLSVRRSLKENIVDNANYQKTVLKKLKLCISHHVKLRDSLGKLIGVIQLAMPVFLFIGALGSIAVLYFVLYIFLSSSNILKIRLVVITICNGLIVYTFSAAGQALADETGRVFDTLMTCPWNTWNIKNRKVLLIVMSNTIQPLTFTLAGITLDYKFGLTMLRISCSYALILYNLH</sequence>
<evidence type="ECO:0000256" key="4">
    <source>
        <dbReference type="ARBA" id="ARBA00022692"/>
    </source>
</evidence>
<evidence type="ECO:0000256" key="2">
    <source>
        <dbReference type="ARBA" id="ARBA00022475"/>
    </source>
</evidence>
<reference evidence="11 12" key="2">
    <citation type="journal article" date="2010" name="Nucleic Acids Res.">
        <title>BeetleBase in 2010: revisions to provide comprehensive genomic information for Tribolium castaneum.</title>
        <authorList>
            <person name="Kim H.S."/>
            <person name="Murphy T."/>
            <person name="Xia J."/>
            <person name="Caragea D."/>
            <person name="Park Y."/>
            <person name="Beeman R.W."/>
            <person name="Lorenzen M.D."/>
            <person name="Butcher S."/>
            <person name="Manak J.R."/>
            <person name="Brown S.J."/>
        </authorList>
    </citation>
    <scope>GENOME REANNOTATION</scope>
    <source>
        <strain evidence="11 12">Georgia GA2</strain>
    </source>
</reference>
<dbReference type="AlphaFoldDB" id="D2A348"/>
<dbReference type="GO" id="GO:0005549">
    <property type="term" value="F:odorant binding"/>
    <property type="evidence" value="ECO:0007669"/>
    <property type="project" value="InterPro"/>
</dbReference>
<keyword evidence="4 10" id="KW-0812">Transmembrane</keyword>
<comment type="subcellular location">
    <subcellularLocation>
        <location evidence="1 10">Cell membrane</location>
        <topology evidence="1 10">Multi-pass membrane protein</topology>
    </subcellularLocation>
</comment>
<dbReference type="InParanoid" id="D2A348"/>
<feature type="transmembrane region" description="Helical" evidence="10">
    <location>
        <begin position="334"/>
        <end position="353"/>
    </location>
</feature>
<evidence type="ECO:0000313" key="12">
    <source>
        <dbReference type="Proteomes" id="UP000007266"/>
    </source>
</evidence>
<name>D2A348_TRICA</name>
<feature type="transmembrane region" description="Helical" evidence="10">
    <location>
        <begin position="29"/>
        <end position="51"/>
    </location>
</feature>
<proteinExistence type="inferred from homology"/>
<keyword evidence="12" id="KW-1185">Reference proteome</keyword>
<evidence type="ECO:0000256" key="1">
    <source>
        <dbReference type="ARBA" id="ARBA00004651"/>
    </source>
</evidence>
<protein>
    <recommendedName>
        <fullName evidence="10">Odorant receptor</fullName>
    </recommendedName>
</protein>
<dbReference type="EMBL" id="KQ971338">
    <property type="protein sequence ID" value="EFA02950.1"/>
    <property type="molecule type" value="Genomic_DNA"/>
</dbReference>
<dbReference type="Proteomes" id="UP000007266">
    <property type="component" value="Linkage group 4"/>
</dbReference>
<accession>D2A348</accession>
<feature type="transmembrane region" description="Helical" evidence="10">
    <location>
        <begin position="57"/>
        <end position="81"/>
    </location>
</feature>
<dbReference type="HOGENOM" id="CLU_059644_0_0_1"/>
<evidence type="ECO:0000256" key="7">
    <source>
        <dbReference type="ARBA" id="ARBA00023136"/>
    </source>
</evidence>
<keyword evidence="3 10" id="KW-0716">Sensory transduction</keyword>
<keyword evidence="2" id="KW-1003">Cell membrane</keyword>
<evidence type="ECO:0000256" key="10">
    <source>
        <dbReference type="RuleBase" id="RU351113"/>
    </source>
</evidence>
<evidence type="ECO:0000256" key="9">
    <source>
        <dbReference type="ARBA" id="ARBA00023224"/>
    </source>
</evidence>
<dbReference type="GO" id="GO:0007165">
    <property type="term" value="P:signal transduction"/>
    <property type="evidence" value="ECO:0007669"/>
    <property type="project" value="UniProtKB-KW"/>
</dbReference>
<feature type="transmembrane region" description="Helical" evidence="10">
    <location>
        <begin position="283"/>
        <end position="304"/>
    </location>
</feature>
<organism evidence="11 12">
    <name type="scientific">Tribolium castaneum</name>
    <name type="common">Red flour beetle</name>
    <dbReference type="NCBI Taxonomy" id="7070"/>
    <lineage>
        <taxon>Eukaryota</taxon>
        <taxon>Metazoa</taxon>
        <taxon>Ecdysozoa</taxon>
        <taxon>Arthropoda</taxon>
        <taxon>Hexapoda</taxon>
        <taxon>Insecta</taxon>
        <taxon>Pterygota</taxon>
        <taxon>Neoptera</taxon>
        <taxon>Endopterygota</taxon>
        <taxon>Coleoptera</taxon>
        <taxon>Polyphaga</taxon>
        <taxon>Cucujiformia</taxon>
        <taxon>Tenebrionidae</taxon>
        <taxon>Tenebrionidae incertae sedis</taxon>
        <taxon>Tribolium</taxon>
    </lineage>
</organism>
<dbReference type="Pfam" id="PF02949">
    <property type="entry name" value="7tm_6"/>
    <property type="match status" value="1"/>
</dbReference>
<feature type="transmembrane region" description="Helical" evidence="10">
    <location>
        <begin position="246"/>
        <end position="277"/>
    </location>
</feature>
<feature type="transmembrane region" description="Helical" evidence="10">
    <location>
        <begin position="163"/>
        <end position="189"/>
    </location>
</feature>
<dbReference type="PANTHER" id="PTHR21137">
    <property type="entry name" value="ODORANT RECEPTOR"/>
    <property type="match status" value="1"/>
</dbReference>
<reference evidence="11 12" key="1">
    <citation type="journal article" date="2008" name="Nature">
        <title>The genome of the model beetle and pest Tribolium castaneum.</title>
        <authorList>
            <consortium name="Tribolium Genome Sequencing Consortium"/>
            <person name="Richards S."/>
            <person name="Gibbs R.A."/>
            <person name="Weinstock G.M."/>
            <person name="Brown S.J."/>
            <person name="Denell R."/>
            <person name="Beeman R.W."/>
            <person name="Gibbs R."/>
            <person name="Beeman R.W."/>
            <person name="Brown S.J."/>
            <person name="Bucher G."/>
            <person name="Friedrich M."/>
            <person name="Grimmelikhuijzen C.J."/>
            <person name="Klingler M."/>
            <person name="Lorenzen M."/>
            <person name="Richards S."/>
            <person name="Roth S."/>
            <person name="Schroder R."/>
            <person name="Tautz D."/>
            <person name="Zdobnov E.M."/>
            <person name="Muzny D."/>
            <person name="Gibbs R.A."/>
            <person name="Weinstock G.M."/>
            <person name="Attaway T."/>
            <person name="Bell S."/>
            <person name="Buhay C.J."/>
            <person name="Chandrabose M.N."/>
            <person name="Chavez D."/>
            <person name="Clerk-Blankenburg K.P."/>
            <person name="Cree A."/>
            <person name="Dao M."/>
            <person name="Davis C."/>
            <person name="Chacko J."/>
            <person name="Dinh H."/>
            <person name="Dugan-Rocha S."/>
            <person name="Fowler G."/>
            <person name="Garner T.T."/>
            <person name="Garnes J."/>
            <person name="Gnirke A."/>
            <person name="Hawes A."/>
            <person name="Hernandez J."/>
            <person name="Hines S."/>
            <person name="Holder M."/>
            <person name="Hume J."/>
            <person name="Jhangiani S.N."/>
            <person name="Joshi V."/>
            <person name="Khan Z.M."/>
            <person name="Jackson L."/>
            <person name="Kovar C."/>
            <person name="Kowis A."/>
            <person name="Lee S."/>
            <person name="Lewis L.R."/>
            <person name="Margolis J."/>
            <person name="Morgan M."/>
            <person name="Nazareth L.V."/>
            <person name="Nguyen N."/>
            <person name="Okwuonu G."/>
            <person name="Parker D."/>
            <person name="Richards S."/>
            <person name="Ruiz S.J."/>
            <person name="Santibanez J."/>
            <person name="Savard J."/>
            <person name="Scherer S.E."/>
            <person name="Schneider B."/>
            <person name="Sodergren E."/>
            <person name="Tautz D."/>
            <person name="Vattahil S."/>
            <person name="Villasana D."/>
            <person name="White C.S."/>
            <person name="Wright R."/>
            <person name="Park Y."/>
            <person name="Beeman R.W."/>
            <person name="Lord J."/>
            <person name="Oppert B."/>
            <person name="Lorenzen M."/>
            <person name="Brown S."/>
            <person name="Wang L."/>
            <person name="Savard J."/>
            <person name="Tautz D."/>
            <person name="Richards S."/>
            <person name="Weinstock G."/>
            <person name="Gibbs R.A."/>
            <person name="Liu Y."/>
            <person name="Worley K."/>
            <person name="Weinstock G."/>
            <person name="Elsik C.G."/>
            <person name="Reese J.T."/>
            <person name="Elhaik E."/>
            <person name="Landan G."/>
            <person name="Graur D."/>
            <person name="Arensburger P."/>
            <person name="Atkinson P."/>
            <person name="Beeman R.W."/>
            <person name="Beidler J."/>
            <person name="Brown S.J."/>
            <person name="Demuth J.P."/>
            <person name="Drury D.W."/>
            <person name="Du Y.Z."/>
            <person name="Fujiwara H."/>
            <person name="Lorenzen M."/>
            <person name="Maselli V."/>
            <person name="Osanai M."/>
            <person name="Park Y."/>
            <person name="Robertson H.M."/>
            <person name="Tu Z."/>
            <person name="Wang J.J."/>
            <person name="Wang S."/>
            <person name="Richards S."/>
            <person name="Song H."/>
            <person name="Zhang L."/>
            <person name="Sodergren E."/>
            <person name="Werner D."/>
            <person name="Stanke M."/>
            <person name="Morgenstern B."/>
            <person name="Solovyev V."/>
            <person name="Kosarev P."/>
            <person name="Brown G."/>
            <person name="Chen H.C."/>
            <person name="Ermolaeva O."/>
            <person name="Hlavina W."/>
            <person name="Kapustin Y."/>
            <person name="Kiryutin B."/>
            <person name="Kitts P."/>
            <person name="Maglott D."/>
            <person name="Pruitt K."/>
            <person name="Sapojnikov V."/>
            <person name="Souvorov A."/>
            <person name="Mackey A.J."/>
            <person name="Waterhouse R.M."/>
            <person name="Wyder S."/>
            <person name="Zdobnov E.M."/>
            <person name="Zdobnov E.M."/>
            <person name="Wyder S."/>
            <person name="Kriventseva E.V."/>
            <person name="Kadowaki T."/>
            <person name="Bork P."/>
            <person name="Aranda M."/>
            <person name="Bao R."/>
            <person name="Beermann A."/>
            <person name="Berns N."/>
            <person name="Bolognesi R."/>
            <person name="Bonneton F."/>
            <person name="Bopp D."/>
            <person name="Brown S.J."/>
            <person name="Bucher G."/>
            <person name="Butts T."/>
            <person name="Chaumot A."/>
            <person name="Denell R.E."/>
            <person name="Ferrier D.E."/>
            <person name="Friedrich M."/>
            <person name="Gordon C.M."/>
            <person name="Jindra M."/>
            <person name="Klingler M."/>
            <person name="Lan Q."/>
            <person name="Lattorff H.M."/>
            <person name="Laudet V."/>
            <person name="von Levetsow C."/>
            <person name="Liu Z."/>
            <person name="Lutz R."/>
            <person name="Lynch J.A."/>
            <person name="da Fonseca R.N."/>
            <person name="Posnien N."/>
            <person name="Reuter R."/>
            <person name="Roth S."/>
            <person name="Savard J."/>
            <person name="Schinko J.B."/>
            <person name="Schmitt C."/>
            <person name="Schoppmeier M."/>
            <person name="Schroder R."/>
            <person name="Shippy T.D."/>
            <person name="Simonnet F."/>
            <person name="Marques-Souza H."/>
            <person name="Tautz D."/>
            <person name="Tomoyasu Y."/>
            <person name="Trauner J."/>
            <person name="Van der Zee M."/>
            <person name="Vervoort M."/>
            <person name="Wittkopp N."/>
            <person name="Wimmer E.A."/>
            <person name="Yang X."/>
            <person name="Jones A.K."/>
            <person name="Sattelle D.B."/>
            <person name="Ebert P.R."/>
            <person name="Nelson D."/>
            <person name="Scott J.G."/>
            <person name="Beeman R.W."/>
            <person name="Muthukrishnan S."/>
            <person name="Kramer K.J."/>
            <person name="Arakane Y."/>
            <person name="Beeman R.W."/>
            <person name="Zhu Q."/>
            <person name="Hogenkamp D."/>
            <person name="Dixit R."/>
            <person name="Oppert B."/>
            <person name="Jiang H."/>
            <person name="Zou Z."/>
            <person name="Marshall J."/>
            <person name="Elpidina E."/>
            <person name="Vinokurov K."/>
            <person name="Oppert C."/>
            <person name="Zou Z."/>
            <person name="Evans J."/>
            <person name="Lu Z."/>
            <person name="Zhao P."/>
            <person name="Sumathipala N."/>
            <person name="Altincicek B."/>
            <person name="Vilcinskas A."/>
            <person name="Williams M."/>
            <person name="Hultmark D."/>
            <person name="Hetru C."/>
            <person name="Jiang H."/>
            <person name="Grimmelikhuijzen C.J."/>
            <person name="Hauser F."/>
            <person name="Cazzamali G."/>
            <person name="Williamson M."/>
            <person name="Park Y."/>
            <person name="Li B."/>
            <person name="Tanaka Y."/>
            <person name="Predel R."/>
            <person name="Neupert S."/>
            <person name="Schachtner J."/>
            <person name="Verleyen P."/>
            <person name="Raible F."/>
            <person name="Bork P."/>
            <person name="Friedrich M."/>
            <person name="Walden K.K."/>
            <person name="Robertson H.M."/>
            <person name="Angeli S."/>
            <person name="Foret S."/>
            <person name="Bucher G."/>
            <person name="Schuetz S."/>
            <person name="Maleszka R."/>
            <person name="Wimmer E.A."/>
            <person name="Beeman R.W."/>
            <person name="Lorenzen M."/>
            <person name="Tomoyasu Y."/>
            <person name="Miller S.C."/>
            <person name="Grossmann D."/>
            <person name="Bucher G."/>
        </authorList>
    </citation>
    <scope>NUCLEOTIDE SEQUENCE [LARGE SCALE GENOMIC DNA]</scope>
    <source>
        <strain evidence="11 12">Georgia GA2</strain>
    </source>
</reference>
<keyword evidence="7 10" id="KW-0472">Membrane</keyword>
<keyword evidence="8 10" id="KW-0675">Receptor</keyword>
<evidence type="ECO:0000256" key="6">
    <source>
        <dbReference type="ARBA" id="ARBA00022989"/>
    </source>
</evidence>
<comment type="similarity">
    <text evidence="10">Belongs to the insect chemoreceptor superfamily. Heteromeric odorant receptor channel (TC 1.A.69) family.</text>
</comment>
<dbReference type="GO" id="GO:0050911">
    <property type="term" value="P:detection of chemical stimulus involved in sensory perception of smell"/>
    <property type="evidence" value="ECO:0000318"/>
    <property type="project" value="GO_Central"/>
</dbReference>
<evidence type="ECO:0000256" key="8">
    <source>
        <dbReference type="ARBA" id="ARBA00023170"/>
    </source>
</evidence>
<keyword evidence="5 10" id="KW-0552">Olfaction</keyword>
<feature type="transmembrane region" description="Helical" evidence="10">
    <location>
        <begin position="122"/>
        <end position="140"/>
    </location>
</feature>
<dbReference type="PANTHER" id="PTHR21137:SF35">
    <property type="entry name" value="ODORANT RECEPTOR 19A-RELATED"/>
    <property type="match status" value="1"/>
</dbReference>
<dbReference type="PhylomeDB" id="D2A348"/>
<evidence type="ECO:0000313" key="11">
    <source>
        <dbReference type="EMBL" id="EFA02950.1"/>
    </source>
</evidence>
<keyword evidence="6 10" id="KW-1133">Transmembrane helix</keyword>
<keyword evidence="9 10" id="KW-0807">Transducer</keyword>